<sequence>MKASIKNQNDAKEVFRKCQTCSRTFAHLLNREFEQSMEHEERALNPLAGGILNQGHQCGMLWGTALAIGAESFRKHKNLDKAITIAVNATQDIITSFVKTSGATNCKDIIGYNLTTILGMTKFMLKTTLQGMNNSLCFNLAEQWAPEAVETATKSLSADIVIVDKPLCCTSEVLKQIGASYEETVMVAGFAGGLGLSGNACGALSTTIWKRMLDWCRENTSKKPPFFNNKVAKKILKAFNKETDKKILCSDICGKKFKDLKDHTEYIKQGGCKKLINVLANT</sequence>
<reference evidence="1" key="1">
    <citation type="submission" date="2024-05" db="EMBL/GenBank/DDBJ databases">
        <title>Pontimicrobium maritimus sp. nov., isolated form sea water.</title>
        <authorList>
            <person name="Muhammad N."/>
            <person name="Vuong T.Q."/>
            <person name="Han H.L."/>
            <person name="Kim S.-G."/>
        </authorList>
    </citation>
    <scope>NUCLEOTIDE SEQUENCE</scope>
    <source>
        <strain evidence="1">SW4</strain>
    </source>
</reference>
<accession>A0AAU7BVK4</accession>
<protein>
    <submittedName>
        <fullName evidence="1">C-GCAxxG-C-C family protein</fullName>
    </submittedName>
</protein>
<proteinExistence type="predicted"/>
<name>A0AAU7BVK4_9FLAO</name>
<dbReference type="Pfam" id="PF09719">
    <property type="entry name" value="C_GCAxxG_C_C"/>
    <property type="match status" value="2"/>
</dbReference>
<dbReference type="RefSeq" id="WP_347925601.1">
    <property type="nucleotide sequence ID" value="NZ_CP157199.1"/>
</dbReference>
<evidence type="ECO:0000313" key="1">
    <source>
        <dbReference type="EMBL" id="XBG62405.1"/>
    </source>
</evidence>
<gene>
    <name evidence="1" type="ORF">ABGB03_05740</name>
</gene>
<dbReference type="AlphaFoldDB" id="A0AAU7BVK4"/>
<dbReference type="EMBL" id="CP157199">
    <property type="protein sequence ID" value="XBG62405.1"/>
    <property type="molecule type" value="Genomic_DNA"/>
</dbReference>
<organism evidence="1">
    <name type="scientific">Pontimicrobium sp. SW4</name>
    <dbReference type="NCBI Taxonomy" id="3153519"/>
    <lineage>
        <taxon>Bacteria</taxon>
        <taxon>Pseudomonadati</taxon>
        <taxon>Bacteroidota</taxon>
        <taxon>Flavobacteriia</taxon>
        <taxon>Flavobacteriales</taxon>
        <taxon>Flavobacteriaceae</taxon>
        <taxon>Pontimicrobium</taxon>
    </lineage>
</organism>
<dbReference type="InterPro" id="IPR010181">
    <property type="entry name" value="CGCAxxGCC_motif"/>
</dbReference>